<accession>A0A5U2LAT3</accession>
<protein>
    <submittedName>
        <fullName evidence="1">Uncharacterized protein</fullName>
    </submittedName>
</protein>
<organism evidence="1">
    <name type="scientific">Salmonella enterica</name>
    <name type="common">Salmonella choleraesuis</name>
    <dbReference type="NCBI Taxonomy" id="28901"/>
    <lineage>
        <taxon>Bacteria</taxon>
        <taxon>Pseudomonadati</taxon>
        <taxon>Pseudomonadota</taxon>
        <taxon>Gammaproteobacteria</taxon>
        <taxon>Enterobacterales</taxon>
        <taxon>Enterobacteriaceae</taxon>
        <taxon>Salmonella</taxon>
    </lineage>
</organism>
<evidence type="ECO:0000313" key="1">
    <source>
        <dbReference type="EMBL" id="EBP0975559.1"/>
    </source>
</evidence>
<dbReference type="AlphaFoldDB" id="A0A5U2LAT3"/>
<comment type="caution">
    <text evidence="1">The sequence shown here is derived from an EMBL/GenBank/DDBJ whole genome shotgun (WGS) entry which is preliminary data.</text>
</comment>
<reference evidence="1" key="1">
    <citation type="submission" date="2018-07" db="EMBL/GenBank/DDBJ databases">
        <authorList>
            <consortium name="GenomeTrakr network: Whole genome sequencing for foodborne pathogen traceback"/>
        </authorList>
    </citation>
    <scope>NUCLEOTIDE SEQUENCE</scope>
    <source>
        <strain evidence="1">CFSAN024207</strain>
        <strain evidence="2">CFSAN047939</strain>
    </source>
</reference>
<proteinExistence type="predicted"/>
<dbReference type="EMBL" id="AAGOZC010000019">
    <property type="protein sequence ID" value="EBQ4317440.1"/>
    <property type="molecule type" value="Genomic_DNA"/>
</dbReference>
<gene>
    <name evidence="2" type="ORF">A2H40_17305</name>
    <name evidence="1" type="ORF">LM31_09420</name>
</gene>
<dbReference type="EMBL" id="AAGKQP010000006">
    <property type="protein sequence ID" value="EBP0975559.1"/>
    <property type="molecule type" value="Genomic_DNA"/>
</dbReference>
<evidence type="ECO:0000313" key="2">
    <source>
        <dbReference type="EMBL" id="EBQ4317440.1"/>
    </source>
</evidence>
<name>A0A5U2LAT3_SALER</name>
<sequence>MGWELHIIRTENWFDSASNPISSEEWLQLVDDDKELSIDGKNGEFFAIWSVESEHDEPWLDWNDGRISTKHPDEALYCKMLQIANKLNAVVVDEDDHKYLLSSDLMNPSWVNSSFTGKKTSLWGRLMSKLK</sequence>